<evidence type="ECO:0000256" key="1">
    <source>
        <dbReference type="SAM" id="MobiDB-lite"/>
    </source>
</evidence>
<comment type="caution">
    <text evidence="2">The sequence shown here is derived from an EMBL/GenBank/DDBJ whole genome shotgun (WGS) entry which is preliminary data.</text>
</comment>
<keyword evidence="3" id="KW-1185">Reference proteome</keyword>
<evidence type="ECO:0000313" key="3">
    <source>
        <dbReference type="Proteomes" id="UP000184267"/>
    </source>
</evidence>
<reference evidence="2 3" key="1">
    <citation type="submission" date="2016-10" db="EMBL/GenBank/DDBJ databases">
        <title>Genome sequence of the basidiomycete white-rot fungus Trametes pubescens.</title>
        <authorList>
            <person name="Makela M.R."/>
            <person name="Granchi Z."/>
            <person name="Peng M."/>
            <person name="De Vries R.P."/>
            <person name="Grigoriev I."/>
            <person name="Riley R."/>
            <person name="Hilden K."/>
        </authorList>
    </citation>
    <scope>NUCLEOTIDE SEQUENCE [LARGE SCALE GENOMIC DNA]</scope>
    <source>
        <strain evidence="2 3">FBCC735</strain>
    </source>
</reference>
<feature type="region of interest" description="Disordered" evidence="1">
    <location>
        <begin position="147"/>
        <end position="214"/>
    </location>
</feature>
<name>A0A1M2V6K0_TRAPU</name>
<dbReference type="AlphaFoldDB" id="A0A1M2V6K0"/>
<dbReference type="OrthoDB" id="2744848at2759"/>
<feature type="region of interest" description="Disordered" evidence="1">
    <location>
        <begin position="12"/>
        <end position="31"/>
    </location>
</feature>
<feature type="compositionally biased region" description="Acidic residues" evidence="1">
    <location>
        <begin position="290"/>
        <end position="308"/>
    </location>
</feature>
<protein>
    <submittedName>
        <fullName evidence="2">Uncharacterized protein</fullName>
    </submittedName>
</protein>
<evidence type="ECO:0000313" key="2">
    <source>
        <dbReference type="EMBL" id="OJT03260.1"/>
    </source>
</evidence>
<feature type="compositionally biased region" description="Acidic residues" evidence="1">
    <location>
        <begin position="182"/>
        <end position="192"/>
    </location>
</feature>
<gene>
    <name evidence="2" type="ORF">TRAPUB_6127</name>
</gene>
<dbReference type="OMA" id="YEVWSHA"/>
<dbReference type="Proteomes" id="UP000184267">
    <property type="component" value="Unassembled WGS sequence"/>
</dbReference>
<dbReference type="EMBL" id="MNAD01001620">
    <property type="protein sequence ID" value="OJT03260.1"/>
    <property type="molecule type" value="Genomic_DNA"/>
</dbReference>
<organism evidence="2 3">
    <name type="scientific">Trametes pubescens</name>
    <name type="common">White-rot fungus</name>
    <dbReference type="NCBI Taxonomy" id="154538"/>
    <lineage>
        <taxon>Eukaryota</taxon>
        <taxon>Fungi</taxon>
        <taxon>Dikarya</taxon>
        <taxon>Basidiomycota</taxon>
        <taxon>Agaricomycotina</taxon>
        <taxon>Agaricomycetes</taxon>
        <taxon>Polyporales</taxon>
        <taxon>Polyporaceae</taxon>
        <taxon>Trametes</taxon>
    </lineage>
</organism>
<sequence length="567" mass="63705">MAFKIPHHWRLYRRQRGKKDPAPKGPTSKKKYTEELKDLCAQGAEDRLPKQTCCPICRRPVTRQLMYARGWAGAWMLKCRRRDKKDTQHVCHVSWPSQKGPPDALLREIEALRDREAASSGPPLDPAVKQQIRDDAILATQLAAAEEADAKQAPFTNAGNRGKRGEPSRTCKGKAAAVRNETDDELSEDASTDEGSGSDGDIIDVDSDSDAQSWADVTGADEDDIDSEHGSVAEIVEVDRDSAPLKKDVDDDLPDLDDIVEVDRYGNPLIDGDDGTNVDAEDLRIRHEEDEAFEQAPEEEEQYGEDPEEYAMRQAHGLWRCEYDLHLHRQDVYALFMDQKLDFAELFQDHGNSLASPHVLRVMLSKPGELRLEDVRYCSASARGSLSYPSYEVWSHAGEHWAPVEDGRVRVDRRFPAIVLRSSTAVMCGDLGKVLTAVRNVAIQDPLERERHEFAAFADERRIARRQRKSEQVVVVLWGTYGRTVCSMYLARDRQLALRRLSGPGVVIDDISYEIWDVYLNKWVLTAATNSLAVGWATHTLLVRPPGHGDLPSFGLELQALNSSFTH</sequence>
<accession>A0A1M2V6K0</accession>
<proteinExistence type="predicted"/>
<feature type="region of interest" description="Disordered" evidence="1">
    <location>
        <begin position="289"/>
        <end position="308"/>
    </location>
</feature>